<sequence>MLFSFYFNFLRSVKIQTFSSAFVNSLKTKGNFLVPKYEDGSEYRLSENNPITHKNLYGTNDMFIVHVESREVKVNDLLISELSRKNYNVNPPKRISLYERSEVSYKYDLNRDEILVIKNIEDDKYKNIVLINSNLCWTEEGGQVIFEKCKGIDAQKFLLVDTPENAAVDSKKDLKPILETENDEHKTSKNNYIYLDNTDSEFITDDTSSKLQDVPDKKEEKISLSDKEYERYENNRKIIEEEMIRKQEENEKRDKDEFFNEKQKEEELLDKITGK</sequence>
<comment type="caution">
    <text evidence="2">The sequence shown here is derived from an EMBL/GenBank/DDBJ whole genome shotgun (WGS) entry which is preliminary data.</text>
</comment>
<proteinExistence type="predicted"/>
<evidence type="ECO:0000313" key="3">
    <source>
        <dbReference type="Proteomes" id="UP000192758"/>
    </source>
</evidence>
<dbReference type="VEuPathDB" id="MicrosporidiaDB:EHP00_1169"/>
<evidence type="ECO:0000256" key="1">
    <source>
        <dbReference type="SAM" id="MobiDB-lite"/>
    </source>
</evidence>
<keyword evidence="3" id="KW-1185">Reference proteome</keyword>
<dbReference type="EMBL" id="MNPJ01000022">
    <property type="protein sequence ID" value="OQS54099.1"/>
    <property type="molecule type" value="Genomic_DNA"/>
</dbReference>
<organism evidence="2 3">
    <name type="scientific">Ecytonucleospora hepatopenaei</name>
    <dbReference type="NCBI Taxonomy" id="646526"/>
    <lineage>
        <taxon>Eukaryota</taxon>
        <taxon>Fungi</taxon>
        <taxon>Fungi incertae sedis</taxon>
        <taxon>Microsporidia</taxon>
        <taxon>Enterocytozoonidae</taxon>
        <taxon>Ecytonucleospora</taxon>
    </lineage>
</organism>
<gene>
    <name evidence="2" type="ORF">EHP00_1169</name>
</gene>
<feature type="region of interest" description="Disordered" evidence="1">
    <location>
        <begin position="244"/>
        <end position="275"/>
    </location>
</feature>
<dbReference type="AlphaFoldDB" id="A0A1W0E4H5"/>
<accession>A0A1W0E4H5</accession>
<name>A0A1W0E4H5_9MICR</name>
<dbReference type="Proteomes" id="UP000192758">
    <property type="component" value="Unassembled WGS sequence"/>
</dbReference>
<protein>
    <submittedName>
        <fullName evidence="2">Uncharacterized protein</fullName>
    </submittedName>
</protein>
<evidence type="ECO:0000313" key="2">
    <source>
        <dbReference type="EMBL" id="OQS54099.1"/>
    </source>
</evidence>
<reference evidence="2 3" key="1">
    <citation type="journal article" date="2017" name="Environ. Microbiol.">
        <title>Decay of the glycolytic pathway and adaptation to intranuclear parasitism within Enterocytozoonidae microsporidia.</title>
        <authorList>
            <person name="Wiredu Boakye D."/>
            <person name="Jaroenlak P."/>
            <person name="Prachumwat A."/>
            <person name="Williams T.A."/>
            <person name="Bateman K.S."/>
            <person name="Itsathitphaisarn O."/>
            <person name="Sritunyalucksana K."/>
            <person name="Paszkiewicz K.H."/>
            <person name="Moore K.A."/>
            <person name="Stentiford G.D."/>
            <person name="Williams B.A."/>
        </authorList>
    </citation>
    <scope>NUCLEOTIDE SEQUENCE [LARGE SCALE GENOMIC DNA]</scope>
    <source>
        <strain evidence="2 3">TH1</strain>
    </source>
</reference>